<reference evidence="2" key="1">
    <citation type="journal article" date="2020" name="Stud. Mycol.">
        <title>101 Dothideomycetes genomes: a test case for predicting lifestyles and emergence of pathogens.</title>
        <authorList>
            <person name="Haridas S."/>
            <person name="Albert R."/>
            <person name="Binder M."/>
            <person name="Bloem J."/>
            <person name="Labutti K."/>
            <person name="Salamov A."/>
            <person name="Andreopoulos B."/>
            <person name="Baker S."/>
            <person name="Barry K."/>
            <person name="Bills G."/>
            <person name="Bluhm B."/>
            <person name="Cannon C."/>
            <person name="Castanera R."/>
            <person name="Culley D."/>
            <person name="Daum C."/>
            <person name="Ezra D."/>
            <person name="Gonzalez J."/>
            <person name="Henrissat B."/>
            <person name="Kuo A."/>
            <person name="Liang C."/>
            <person name="Lipzen A."/>
            <person name="Lutzoni F."/>
            <person name="Magnuson J."/>
            <person name="Mondo S."/>
            <person name="Nolan M."/>
            <person name="Ohm R."/>
            <person name="Pangilinan J."/>
            <person name="Park H.-J."/>
            <person name="Ramirez L."/>
            <person name="Alfaro M."/>
            <person name="Sun H."/>
            <person name="Tritt A."/>
            <person name="Yoshinaga Y."/>
            <person name="Zwiers L.-H."/>
            <person name="Turgeon B."/>
            <person name="Goodwin S."/>
            <person name="Spatafora J."/>
            <person name="Crous P."/>
            <person name="Grigoriev I."/>
        </authorList>
    </citation>
    <scope>NUCLEOTIDE SEQUENCE</scope>
    <source>
        <strain evidence="2">CBS 207.26</strain>
    </source>
</reference>
<feature type="compositionally biased region" description="Basic and acidic residues" evidence="1">
    <location>
        <begin position="568"/>
        <end position="581"/>
    </location>
</feature>
<name>A0A6A6EJD3_9PEZI</name>
<evidence type="ECO:0000256" key="1">
    <source>
        <dbReference type="SAM" id="MobiDB-lite"/>
    </source>
</evidence>
<protein>
    <recommendedName>
        <fullName evidence="4">Fungal N-terminal domain-containing protein</fullName>
    </recommendedName>
</protein>
<feature type="region of interest" description="Disordered" evidence="1">
    <location>
        <begin position="505"/>
        <end position="603"/>
    </location>
</feature>
<evidence type="ECO:0008006" key="4">
    <source>
        <dbReference type="Google" id="ProtNLM"/>
    </source>
</evidence>
<keyword evidence="3" id="KW-1185">Reference proteome</keyword>
<evidence type="ECO:0000313" key="2">
    <source>
        <dbReference type="EMBL" id="KAF2191481.1"/>
    </source>
</evidence>
<feature type="compositionally biased region" description="Acidic residues" evidence="1">
    <location>
        <begin position="553"/>
        <end position="566"/>
    </location>
</feature>
<feature type="compositionally biased region" description="Polar residues" evidence="1">
    <location>
        <begin position="59"/>
        <end position="69"/>
    </location>
</feature>
<accession>A0A6A6EJD3</accession>
<feature type="region of interest" description="Disordered" evidence="1">
    <location>
        <begin position="59"/>
        <end position="82"/>
    </location>
</feature>
<proteinExistence type="predicted"/>
<dbReference type="AlphaFoldDB" id="A0A6A6EJD3"/>
<evidence type="ECO:0000313" key="3">
    <source>
        <dbReference type="Proteomes" id="UP000800200"/>
    </source>
</evidence>
<gene>
    <name evidence="2" type="ORF">K469DRAFT_808896</name>
</gene>
<dbReference type="EMBL" id="ML994617">
    <property type="protein sequence ID" value="KAF2191481.1"/>
    <property type="molecule type" value="Genomic_DNA"/>
</dbReference>
<feature type="region of interest" description="Disordered" evidence="1">
    <location>
        <begin position="472"/>
        <end position="493"/>
    </location>
</feature>
<organism evidence="2 3">
    <name type="scientific">Zopfia rhizophila CBS 207.26</name>
    <dbReference type="NCBI Taxonomy" id="1314779"/>
    <lineage>
        <taxon>Eukaryota</taxon>
        <taxon>Fungi</taxon>
        <taxon>Dikarya</taxon>
        <taxon>Ascomycota</taxon>
        <taxon>Pezizomycotina</taxon>
        <taxon>Dothideomycetes</taxon>
        <taxon>Dothideomycetes incertae sedis</taxon>
        <taxon>Zopfiaceae</taxon>
        <taxon>Zopfia</taxon>
    </lineage>
</organism>
<sequence>MVFSINIGDVIAMLTLVHSVLDAFSGKYLTEVQSFRSYVHVLLREMKVLEAEINQRLSNLPGSSENTNDVSDRPKTDTARGPEREHLLHIKDICDRMIEEADRFLEKVLPKHTLQLQKHTSQLEEDTSQPQKFSFLFKIARKVSLQEAARRCHWAVQCKKDAEKFRSTMTEYYLMIRLSGFGSTRSGTESVKCRVYSQWRPQRNRSLRTDSFDKMDDFEIGLDRQNDRLDQRDLATSSKFQELHDAIQRNQGEILTTIINHKMSVLQDSVASKTPAQSHLEVCSAACCGQVVHMSNDTTTAGDDLAQALEDTRPPSDHLRYSVDTSLHDTGIDEDDDLADLSMVSGATDAKQEEDEQTKFNLPKCVFDSDETEPVPTDLSLGDVPSTPYPGIAELALTQLSGKNFRIFPIRRKRTWFSNEEAEEGHFGKQERDRLLANTNASVILSLIDLKSVFHQIDLPYASQGFPYLEEAESDEDTGTDVSDPGECPWDDSYFLSFSQEDEQPPYLNYDVNDLGPSRPTHPIGEQDPTTDDSGEDSPSFNNSREDFPTASESEEDPQDDIEGFEEGLNRDELAAEEIRKHERMKAAGKACMEGKLTDLKPE</sequence>
<dbReference type="Proteomes" id="UP000800200">
    <property type="component" value="Unassembled WGS sequence"/>
</dbReference>
<feature type="compositionally biased region" description="Basic and acidic residues" evidence="1">
    <location>
        <begin position="70"/>
        <end position="82"/>
    </location>
</feature>